<dbReference type="InterPro" id="IPR011773">
    <property type="entry name" value="DNA-dir_RpoA"/>
</dbReference>
<dbReference type="Proteomes" id="UP000231503">
    <property type="component" value="Unassembled WGS sequence"/>
</dbReference>
<dbReference type="EC" id="2.7.7.6" evidence="2 11"/>
<gene>
    <name evidence="11" type="primary">rpoA</name>
    <name evidence="13" type="ORF">COU47_00415</name>
</gene>
<proteinExistence type="inferred from homology"/>
<dbReference type="SMART" id="SM00662">
    <property type="entry name" value="RPOLD"/>
    <property type="match status" value="1"/>
</dbReference>
<evidence type="ECO:0000313" key="13">
    <source>
        <dbReference type="EMBL" id="PIR69887.1"/>
    </source>
</evidence>
<evidence type="ECO:0000256" key="8">
    <source>
        <dbReference type="ARBA" id="ARBA00032524"/>
    </source>
</evidence>
<dbReference type="EMBL" id="PFCO01000001">
    <property type="protein sequence ID" value="PIR69887.1"/>
    <property type="molecule type" value="Genomic_DNA"/>
</dbReference>
<dbReference type="GO" id="GO:0003899">
    <property type="term" value="F:DNA-directed RNA polymerase activity"/>
    <property type="evidence" value="ECO:0007669"/>
    <property type="project" value="UniProtKB-UniRule"/>
</dbReference>
<comment type="similarity">
    <text evidence="1 11">Belongs to the RNA polymerase alpha chain family.</text>
</comment>
<keyword evidence="7 11" id="KW-0804">Transcription</keyword>
<keyword evidence="5 11" id="KW-0808">Transferase</keyword>
<evidence type="ECO:0000256" key="2">
    <source>
        <dbReference type="ARBA" id="ARBA00012418"/>
    </source>
</evidence>
<dbReference type="GO" id="GO:0005737">
    <property type="term" value="C:cytoplasm"/>
    <property type="evidence" value="ECO:0007669"/>
    <property type="project" value="UniProtKB-ARBA"/>
</dbReference>
<dbReference type="AlphaFoldDB" id="A0A2H0TEA9"/>
<feature type="region of interest" description="Alpha N-terminal domain (alpha-NTD)" evidence="11">
    <location>
        <begin position="1"/>
        <end position="232"/>
    </location>
</feature>
<comment type="function">
    <text evidence="11">DNA-dependent RNA polymerase catalyzes the transcription of DNA into RNA using the four ribonucleoside triphosphates as substrates.</text>
</comment>
<dbReference type="Gene3D" id="2.170.120.12">
    <property type="entry name" value="DNA-directed RNA polymerase, insert domain"/>
    <property type="match status" value="1"/>
</dbReference>
<keyword evidence="4 11" id="KW-0240">DNA-directed RNA polymerase</keyword>
<evidence type="ECO:0000256" key="6">
    <source>
        <dbReference type="ARBA" id="ARBA00022695"/>
    </source>
</evidence>
<dbReference type="SUPFAM" id="SSF56553">
    <property type="entry name" value="Insert subdomain of RNA polymerase alpha subunit"/>
    <property type="match status" value="1"/>
</dbReference>
<sequence length="326" mass="36202">MDKSIILPSKPRVISEEKMTGVYEIDGLYPGYGHTFGNALRRILLSSLPGAAATEVKIEGVKHMFSTIDGVKEDVVTILLNLKQLRVKAHSDEPQKLTLQVKGAKEITAKDFKVPTQLELANPELMIATLTDKESSISMEVTVEKGLGYRAHDAAQQKKKMDIGSMMLDAVFTPIRRVRYEVENMRVGDRTDFNRLRITIETDGTLTPREALEKSITIMIEQLKAIIGFVEEEETPIIEEKIDSKEEDKDEGAGQEGDLSDVLKVRIEELNFSGRVLNALSHAGIRTVGGLVKKTPEDLMKLEGIGEKAVEDIKQVLDGMGLTLRE</sequence>
<protein>
    <recommendedName>
        <fullName evidence="3 11">DNA-directed RNA polymerase subunit alpha</fullName>
        <shortName evidence="11">RNAP subunit alpha</shortName>
        <ecNumber evidence="2 11">2.7.7.6</ecNumber>
    </recommendedName>
    <alternativeName>
        <fullName evidence="9 11">RNA polymerase subunit alpha</fullName>
    </alternativeName>
    <alternativeName>
        <fullName evidence="8 11">Transcriptase subunit alpha</fullName>
    </alternativeName>
</protein>
<dbReference type="InterPro" id="IPR036643">
    <property type="entry name" value="RNApol_insert_sf"/>
</dbReference>
<dbReference type="Gene3D" id="3.30.1360.10">
    <property type="entry name" value="RNA polymerase, RBP11-like subunit"/>
    <property type="match status" value="1"/>
</dbReference>
<dbReference type="Pfam" id="PF01193">
    <property type="entry name" value="RNA_pol_L"/>
    <property type="match status" value="1"/>
</dbReference>
<dbReference type="NCBIfam" id="NF003519">
    <property type="entry name" value="PRK05182.2-5"/>
    <property type="match status" value="1"/>
</dbReference>
<evidence type="ECO:0000256" key="4">
    <source>
        <dbReference type="ARBA" id="ARBA00022478"/>
    </source>
</evidence>
<dbReference type="GO" id="GO:0006351">
    <property type="term" value="P:DNA-templated transcription"/>
    <property type="evidence" value="ECO:0007669"/>
    <property type="project" value="UniProtKB-UniRule"/>
</dbReference>
<evidence type="ECO:0000256" key="7">
    <source>
        <dbReference type="ARBA" id="ARBA00023163"/>
    </source>
</evidence>
<dbReference type="InterPro" id="IPR036603">
    <property type="entry name" value="RBP11-like"/>
</dbReference>
<evidence type="ECO:0000256" key="1">
    <source>
        <dbReference type="ARBA" id="ARBA00007123"/>
    </source>
</evidence>
<dbReference type="CDD" id="cd06928">
    <property type="entry name" value="RNAP_alpha_NTD"/>
    <property type="match status" value="1"/>
</dbReference>
<evidence type="ECO:0000256" key="3">
    <source>
        <dbReference type="ARBA" id="ARBA00015972"/>
    </source>
</evidence>
<dbReference type="NCBIfam" id="TIGR02027">
    <property type="entry name" value="rpoA"/>
    <property type="match status" value="1"/>
</dbReference>
<dbReference type="SUPFAM" id="SSF47789">
    <property type="entry name" value="C-terminal domain of RNA polymerase alpha subunit"/>
    <property type="match status" value="1"/>
</dbReference>
<dbReference type="InterPro" id="IPR011263">
    <property type="entry name" value="DNA-dir_RNA_pol_RpoA/D/Rpb3"/>
</dbReference>
<dbReference type="HAMAP" id="MF_00059">
    <property type="entry name" value="RNApol_bact_RpoA"/>
    <property type="match status" value="1"/>
</dbReference>
<dbReference type="Pfam" id="PF03118">
    <property type="entry name" value="RNA_pol_A_CTD"/>
    <property type="match status" value="1"/>
</dbReference>
<evidence type="ECO:0000256" key="5">
    <source>
        <dbReference type="ARBA" id="ARBA00022679"/>
    </source>
</evidence>
<evidence type="ECO:0000256" key="10">
    <source>
        <dbReference type="ARBA" id="ARBA00048552"/>
    </source>
</evidence>
<dbReference type="GO" id="GO:0046983">
    <property type="term" value="F:protein dimerization activity"/>
    <property type="evidence" value="ECO:0007669"/>
    <property type="project" value="InterPro"/>
</dbReference>
<dbReference type="FunFam" id="2.170.120.12:FF:000001">
    <property type="entry name" value="DNA-directed RNA polymerase subunit alpha"/>
    <property type="match status" value="1"/>
</dbReference>
<evidence type="ECO:0000259" key="12">
    <source>
        <dbReference type="SMART" id="SM00662"/>
    </source>
</evidence>
<comment type="subunit">
    <text evidence="11">Homodimer. The RNAP catalytic core consists of 2 alpha, 1 beta, 1 beta' and 1 omega subunit. When a sigma factor is associated with the core the holoenzyme is formed, which can initiate transcription.</text>
</comment>
<dbReference type="InterPro" id="IPR011260">
    <property type="entry name" value="RNAP_asu_C"/>
</dbReference>
<dbReference type="GO" id="GO:0000428">
    <property type="term" value="C:DNA-directed RNA polymerase complex"/>
    <property type="evidence" value="ECO:0007669"/>
    <property type="project" value="UniProtKB-KW"/>
</dbReference>
<dbReference type="InterPro" id="IPR011262">
    <property type="entry name" value="DNA-dir_RNA_pol_insert"/>
</dbReference>
<comment type="domain">
    <text evidence="11">The N-terminal domain is essential for RNAP assembly and basal transcription, whereas the C-terminal domain is involved in interaction with transcriptional regulators and with upstream promoter elements.</text>
</comment>
<evidence type="ECO:0000313" key="14">
    <source>
        <dbReference type="Proteomes" id="UP000231503"/>
    </source>
</evidence>
<evidence type="ECO:0000256" key="11">
    <source>
        <dbReference type="HAMAP-Rule" id="MF_00059"/>
    </source>
</evidence>
<keyword evidence="6 11" id="KW-0548">Nucleotidyltransferase</keyword>
<feature type="domain" description="DNA-directed RNA polymerase RpoA/D/Rpb3-type" evidence="12">
    <location>
        <begin position="20"/>
        <end position="229"/>
    </location>
</feature>
<comment type="caution">
    <text evidence="13">The sequence shown here is derived from an EMBL/GenBank/DDBJ whole genome shotgun (WGS) entry which is preliminary data.</text>
</comment>
<accession>A0A2H0TEA9</accession>
<organism evidence="13 14">
    <name type="scientific">Candidatus Niyogibacteria bacterium CG10_big_fil_rev_8_21_14_0_10_46_36</name>
    <dbReference type="NCBI Taxonomy" id="1974726"/>
    <lineage>
        <taxon>Bacteria</taxon>
        <taxon>Candidatus Niyogiibacteriota</taxon>
    </lineage>
</organism>
<reference evidence="14" key="1">
    <citation type="submission" date="2017-09" db="EMBL/GenBank/DDBJ databases">
        <title>Depth-based differentiation of microbial function through sediment-hosted aquifers and enrichment of novel symbionts in the deep terrestrial subsurface.</title>
        <authorList>
            <person name="Probst A.J."/>
            <person name="Ladd B."/>
            <person name="Jarett J.K."/>
            <person name="Geller-Mcgrath D.E."/>
            <person name="Sieber C.M.K."/>
            <person name="Emerson J.B."/>
            <person name="Anantharaman K."/>
            <person name="Thomas B.C."/>
            <person name="Malmstrom R."/>
            <person name="Stieglmeier M."/>
            <person name="Klingl A."/>
            <person name="Woyke T."/>
            <person name="Ryan C.M."/>
            <person name="Banfield J.F."/>
        </authorList>
    </citation>
    <scope>NUCLEOTIDE SEQUENCE [LARGE SCALE GENOMIC DNA]</scope>
</reference>
<feature type="region of interest" description="Alpha C-terminal domain (alpha-CTD)" evidence="11">
    <location>
        <begin position="259"/>
        <end position="326"/>
    </location>
</feature>
<dbReference type="SUPFAM" id="SSF55257">
    <property type="entry name" value="RBP11-like subunits of RNA polymerase"/>
    <property type="match status" value="1"/>
</dbReference>
<evidence type="ECO:0000256" key="9">
    <source>
        <dbReference type="ARBA" id="ARBA00033070"/>
    </source>
</evidence>
<comment type="catalytic activity">
    <reaction evidence="10 11">
        <text>RNA(n) + a ribonucleoside 5'-triphosphate = RNA(n+1) + diphosphate</text>
        <dbReference type="Rhea" id="RHEA:21248"/>
        <dbReference type="Rhea" id="RHEA-COMP:14527"/>
        <dbReference type="Rhea" id="RHEA-COMP:17342"/>
        <dbReference type="ChEBI" id="CHEBI:33019"/>
        <dbReference type="ChEBI" id="CHEBI:61557"/>
        <dbReference type="ChEBI" id="CHEBI:140395"/>
        <dbReference type="EC" id="2.7.7.6"/>
    </reaction>
</comment>
<name>A0A2H0TEA9_9BACT</name>
<dbReference type="GO" id="GO:0003677">
    <property type="term" value="F:DNA binding"/>
    <property type="evidence" value="ECO:0007669"/>
    <property type="project" value="UniProtKB-UniRule"/>
</dbReference>
<dbReference type="Gene3D" id="1.10.150.20">
    <property type="entry name" value="5' to 3' exonuclease, C-terminal subdomain"/>
    <property type="match status" value="1"/>
</dbReference>
<dbReference type="Pfam" id="PF01000">
    <property type="entry name" value="RNA_pol_A_bac"/>
    <property type="match status" value="1"/>
</dbReference>